<dbReference type="OrthoDB" id="5279542at2759"/>
<gene>
    <name evidence="3" type="ORF">JX265_013245</name>
</gene>
<dbReference type="Proteomes" id="UP000829685">
    <property type="component" value="Unassembled WGS sequence"/>
</dbReference>
<feature type="region of interest" description="Disordered" evidence="1">
    <location>
        <begin position="1"/>
        <end position="22"/>
    </location>
</feature>
<feature type="transmembrane region" description="Helical" evidence="2">
    <location>
        <begin position="152"/>
        <end position="175"/>
    </location>
</feature>
<evidence type="ECO:0000256" key="1">
    <source>
        <dbReference type="SAM" id="MobiDB-lite"/>
    </source>
</evidence>
<reference evidence="3" key="1">
    <citation type="submission" date="2021-03" db="EMBL/GenBank/DDBJ databases">
        <title>Revisited historic fungal species revealed as producer of novel bioactive compounds through whole genome sequencing and comparative genomics.</title>
        <authorList>
            <person name="Vignolle G.A."/>
            <person name="Hochenegger N."/>
            <person name="Mach R.L."/>
            <person name="Mach-Aigner A.R."/>
            <person name="Javad Rahimi M."/>
            <person name="Salim K.A."/>
            <person name="Chan C.M."/>
            <person name="Lim L.B.L."/>
            <person name="Cai F."/>
            <person name="Druzhinina I.S."/>
            <person name="U'Ren J.M."/>
            <person name="Derntl C."/>
        </authorList>
    </citation>
    <scope>NUCLEOTIDE SEQUENCE</scope>
    <source>
        <strain evidence="3">TUCIM 5799</strain>
    </source>
</reference>
<evidence type="ECO:0000256" key="2">
    <source>
        <dbReference type="SAM" id="Phobius"/>
    </source>
</evidence>
<keyword evidence="2" id="KW-0472">Membrane</keyword>
<feature type="transmembrane region" description="Helical" evidence="2">
    <location>
        <begin position="40"/>
        <end position="62"/>
    </location>
</feature>
<comment type="caution">
    <text evidence="3">The sequence shown here is derived from an EMBL/GenBank/DDBJ whole genome shotgun (WGS) entry which is preliminary data.</text>
</comment>
<feature type="transmembrane region" description="Helical" evidence="2">
    <location>
        <begin position="68"/>
        <end position="87"/>
    </location>
</feature>
<dbReference type="AlphaFoldDB" id="A0A9Q0AHY4"/>
<organism evidence="3 4">
    <name type="scientific">Neoarthrinium moseri</name>
    <dbReference type="NCBI Taxonomy" id="1658444"/>
    <lineage>
        <taxon>Eukaryota</taxon>
        <taxon>Fungi</taxon>
        <taxon>Dikarya</taxon>
        <taxon>Ascomycota</taxon>
        <taxon>Pezizomycotina</taxon>
        <taxon>Sordariomycetes</taxon>
        <taxon>Xylariomycetidae</taxon>
        <taxon>Amphisphaeriales</taxon>
        <taxon>Apiosporaceae</taxon>
        <taxon>Neoarthrinium</taxon>
    </lineage>
</organism>
<name>A0A9Q0AHY4_9PEZI</name>
<proteinExistence type="predicted"/>
<accession>A0A9Q0AHY4</accession>
<protein>
    <submittedName>
        <fullName evidence="3">Uncharacterized protein</fullName>
    </submittedName>
</protein>
<evidence type="ECO:0000313" key="3">
    <source>
        <dbReference type="EMBL" id="KAI1851498.1"/>
    </source>
</evidence>
<feature type="region of interest" description="Disordered" evidence="1">
    <location>
        <begin position="237"/>
        <end position="265"/>
    </location>
</feature>
<dbReference type="EMBL" id="JAFIMR010000065">
    <property type="protein sequence ID" value="KAI1851498.1"/>
    <property type="molecule type" value="Genomic_DNA"/>
</dbReference>
<keyword evidence="2" id="KW-0812">Transmembrane</keyword>
<keyword evidence="4" id="KW-1185">Reference proteome</keyword>
<sequence length="265" mass="29747">MDPNQPQSQPQQAPQPYPQHYQQAPPRVLPYSKAWQTTKIVFYSLSIIFSIIVLGISIALVVNPNIESIVIIWTAPQVGIALCWDIAELITICARNGHRGIHPGAHVALHLLLWLGISAAIGLTGYWVAFIVECDYYCRRYSRYYSYYSGTYVPSMQALLAFLCLLILVHFFLFVRACVETAQRNRLAAPVIMVPQHMYYAQQPMAQYPVQPGYPNQPQQAHMSGYYGQPQEVQNHFTGSTHVSQPSAPTPVHDNAAHPTSSQHA</sequence>
<feature type="transmembrane region" description="Helical" evidence="2">
    <location>
        <begin position="107"/>
        <end position="132"/>
    </location>
</feature>
<feature type="compositionally biased region" description="Polar residues" evidence="1">
    <location>
        <begin position="237"/>
        <end position="247"/>
    </location>
</feature>
<evidence type="ECO:0000313" key="4">
    <source>
        <dbReference type="Proteomes" id="UP000829685"/>
    </source>
</evidence>
<keyword evidence="2" id="KW-1133">Transmembrane helix</keyword>